<dbReference type="OrthoDB" id="980645at2"/>
<name>A0A4R8I697_9FLAO</name>
<comment type="caution">
    <text evidence="1">The sequence shown here is derived from an EMBL/GenBank/DDBJ whole genome shotgun (WGS) entry which is preliminary data.</text>
</comment>
<dbReference type="Proteomes" id="UP000295313">
    <property type="component" value="Unassembled WGS sequence"/>
</dbReference>
<protein>
    <submittedName>
        <fullName evidence="1">Uncharacterized protein</fullName>
    </submittedName>
</protein>
<proteinExistence type="predicted"/>
<reference evidence="1 2" key="1">
    <citation type="submission" date="2019-03" db="EMBL/GenBank/DDBJ databases">
        <title>Genomic Encyclopedia of Type Strains, Phase III (KMG-III): the genomes of soil and plant-associated and newly described type strains.</title>
        <authorList>
            <person name="Whitman W."/>
        </authorList>
    </citation>
    <scope>NUCLEOTIDE SEQUENCE [LARGE SCALE GENOMIC DNA]</scope>
    <source>
        <strain evidence="1 2">CGMCC 1.12802</strain>
    </source>
</reference>
<sequence length="122" mass="14070">MKVFITFFVIFSLALRPLMPLMNYAVNYKFISKNLCENKKKPELLCNGKCYLKKEIAKSSTDQSKNDSRINISALADTFIINETFTFSSNDFILIENLKINSDFSTSYNFSLFSQIFHPPLV</sequence>
<dbReference type="RefSeq" id="WP_133944160.1">
    <property type="nucleotide sequence ID" value="NZ_SOEO01000002.1"/>
</dbReference>
<evidence type="ECO:0000313" key="1">
    <source>
        <dbReference type="EMBL" id="TDX84119.1"/>
    </source>
</evidence>
<gene>
    <name evidence="1" type="ORF">B0I22_1718</name>
</gene>
<evidence type="ECO:0000313" key="2">
    <source>
        <dbReference type="Proteomes" id="UP000295313"/>
    </source>
</evidence>
<dbReference type="EMBL" id="SOEO01000002">
    <property type="protein sequence ID" value="TDX84119.1"/>
    <property type="molecule type" value="Genomic_DNA"/>
</dbReference>
<organism evidence="1 2">
    <name type="scientific">Epilithonimonas xixisoli</name>
    <dbReference type="NCBI Taxonomy" id="1476462"/>
    <lineage>
        <taxon>Bacteria</taxon>
        <taxon>Pseudomonadati</taxon>
        <taxon>Bacteroidota</taxon>
        <taxon>Flavobacteriia</taxon>
        <taxon>Flavobacteriales</taxon>
        <taxon>Weeksellaceae</taxon>
        <taxon>Chryseobacterium group</taxon>
        <taxon>Epilithonimonas</taxon>
    </lineage>
</organism>
<keyword evidence="2" id="KW-1185">Reference proteome</keyword>
<accession>A0A4R8I697</accession>
<dbReference type="AlphaFoldDB" id="A0A4R8I697"/>